<evidence type="ECO:0000313" key="9">
    <source>
        <dbReference type="EMBL" id="KAH6835734.1"/>
    </source>
</evidence>
<dbReference type="GO" id="GO:0045944">
    <property type="term" value="P:positive regulation of transcription by RNA polymerase II"/>
    <property type="evidence" value="ECO:0007669"/>
    <property type="project" value="InterPro"/>
</dbReference>
<dbReference type="EMBL" id="SDAM02000032">
    <property type="protein sequence ID" value="KAH6835734.1"/>
    <property type="molecule type" value="Genomic_DNA"/>
</dbReference>
<name>A0AAD4PCY3_PERFH</name>
<dbReference type="GO" id="GO:0009908">
    <property type="term" value="P:flower development"/>
    <property type="evidence" value="ECO:0007669"/>
    <property type="project" value="UniProtKB-ARBA"/>
</dbReference>
<dbReference type="PRINTS" id="PR00404">
    <property type="entry name" value="MADSDOMAIN"/>
</dbReference>
<reference evidence="9 10" key="1">
    <citation type="journal article" date="2021" name="Nat. Commun.">
        <title>Incipient diploidization of the medicinal plant Perilla within 10,000 years.</title>
        <authorList>
            <person name="Zhang Y."/>
            <person name="Shen Q."/>
            <person name="Leng L."/>
            <person name="Zhang D."/>
            <person name="Chen S."/>
            <person name="Shi Y."/>
            <person name="Ning Z."/>
            <person name="Chen S."/>
        </authorList>
    </citation>
    <scope>NUCLEOTIDE SEQUENCE [LARGE SCALE GENOMIC DNA]</scope>
    <source>
        <strain evidence="10">cv. PC099</strain>
    </source>
</reference>
<dbReference type="PROSITE" id="PS51297">
    <property type="entry name" value="K_BOX"/>
    <property type="match status" value="1"/>
</dbReference>
<evidence type="ECO:0000256" key="4">
    <source>
        <dbReference type="ARBA" id="ARBA00023163"/>
    </source>
</evidence>
<keyword evidence="4" id="KW-0804">Transcription</keyword>
<comment type="subcellular location">
    <subcellularLocation>
        <location evidence="1">Nucleus</location>
    </subcellularLocation>
</comment>
<dbReference type="GO" id="GO:0003700">
    <property type="term" value="F:DNA-binding transcription factor activity"/>
    <property type="evidence" value="ECO:0007669"/>
    <property type="project" value="InterPro"/>
</dbReference>
<protein>
    <submittedName>
        <fullName evidence="9">AGAMOUS-like 20</fullName>
    </submittedName>
</protein>
<evidence type="ECO:0000313" key="10">
    <source>
        <dbReference type="Proteomes" id="UP001190926"/>
    </source>
</evidence>
<keyword evidence="6" id="KW-0175">Coiled coil</keyword>
<dbReference type="Pfam" id="PF00319">
    <property type="entry name" value="SRF-TF"/>
    <property type="match status" value="1"/>
</dbReference>
<dbReference type="SMART" id="SM00432">
    <property type="entry name" value="MADS"/>
    <property type="match status" value="1"/>
</dbReference>
<proteinExistence type="predicted"/>
<dbReference type="InterPro" id="IPR002487">
    <property type="entry name" value="TF_Kbox"/>
</dbReference>
<dbReference type="PROSITE" id="PS00350">
    <property type="entry name" value="MADS_BOX_1"/>
    <property type="match status" value="1"/>
</dbReference>
<dbReference type="GO" id="GO:0005634">
    <property type="term" value="C:nucleus"/>
    <property type="evidence" value="ECO:0007669"/>
    <property type="project" value="UniProtKB-SubCell"/>
</dbReference>
<dbReference type="GO" id="GO:0099402">
    <property type="term" value="P:plant organ development"/>
    <property type="evidence" value="ECO:0007669"/>
    <property type="project" value="UniProtKB-ARBA"/>
</dbReference>
<keyword evidence="10" id="KW-1185">Reference proteome</keyword>
<keyword evidence="3" id="KW-0238">DNA-binding</keyword>
<feature type="coiled-coil region" evidence="6">
    <location>
        <begin position="121"/>
        <end position="170"/>
    </location>
</feature>
<gene>
    <name evidence="9" type="ORF">C2S53_000370</name>
</gene>
<accession>A0AAD4PCY3</accession>
<organism evidence="9 10">
    <name type="scientific">Perilla frutescens var. hirtella</name>
    <name type="common">Perilla citriodora</name>
    <name type="synonym">Perilla setoyensis</name>
    <dbReference type="NCBI Taxonomy" id="608512"/>
    <lineage>
        <taxon>Eukaryota</taxon>
        <taxon>Viridiplantae</taxon>
        <taxon>Streptophyta</taxon>
        <taxon>Embryophyta</taxon>
        <taxon>Tracheophyta</taxon>
        <taxon>Spermatophyta</taxon>
        <taxon>Magnoliopsida</taxon>
        <taxon>eudicotyledons</taxon>
        <taxon>Gunneridae</taxon>
        <taxon>Pentapetalae</taxon>
        <taxon>asterids</taxon>
        <taxon>lamiids</taxon>
        <taxon>Lamiales</taxon>
        <taxon>Lamiaceae</taxon>
        <taxon>Nepetoideae</taxon>
        <taxon>Elsholtzieae</taxon>
        <taxon>Perilla</taxon>
    </lineage>
</organism>
<evidence type="ECO:0000256" key="3">
    <source>
        <dbReference type="ARBA" id="ARBA00023125"/>
    </source>
</evidence>
<dbReference type="Proteomes" id="UP001190926">
    <property type="component" value="Unassembled WGS sequence"/>
</dbReference>
<dbReference type="InterPro" id="IPR036879">
    <property type="entry name" value="TF_MADSbox_sf"/>
</dbReference>
<evidence type="ECO:0000259" key="7">
    <source>
        <dbReference type="PROSITE" id="PS50066"/>
    </source>
</evidence>
<dbReference type="CDD" id="cd00265">
    <property type="entry name" value="MADS_MEF2_like"/>
    <property type="match status" value="1"/>
</dbReference>
<comment type="caution">
    <text evidence="9">The sequence shown here is derived from an EMBL/GenBank/DDBJ whole genome shotgun (WGS) entry which is preliminary data.</text>
</comment>
<evidence type="ECO:0000256" key="2">
    <source>
        <dbReference type="ARBA" id="ARBA00023015"/>
    </source>
</evidence>
<dbReference type="Pfam" id="PF01486">
    <property type="entry name" value="K-box"/>
    <property type="match status" value="1"/>
</dbReference>
<evidence type="ECO:0000256" key="1">
    <source>
        <dbReference type="ARBA" id="ARBA00004123"/>
    </source>
</evidence>
<evidence type="ECO:0000259" key="8">
    <source>
        <dbReference type="PROSITE" id="PS51297"/>
    </source>
</evidence>
<dbReference type="FunFam" id="3.40.1810.10:FF:000030">
    <property type="entry name" value="Agamous-like MADS-box protein AGL13"/>
    <property type="match status" value="1"/>
</dbReference>
<dbReference type="PANTHER" id="PTHR48019">
    <property type="entry name" value="SERUM RESPONSE FACTOR HOMOLOG"/>
    <property type="match status" value="1"/>
</dbReference>
<keyword evidence="2" id="KW-0805">Transcription regulation</keyword>
<dbReference type="InterPro" id="IPR050142">
    <property type="entry name" value="MADS-box/MEF2_TF"/>
</dbReference>
<dbReference type="SUPFAM" id="SSF55455">
    <property type="entry name" value="SRF-like"/>
    <property type="match status" value="1"/>
</dbReference>
<feature type="domain" description="K-box" evidence="8">
    <location>
        <begin position="87"/>
        <end position="180"/>
    </location>
</feature>
<dbReference type="GO" id="GO:0000977">
    <property type="term" value="F:RNA polymerase II transcription regulatory region sequence-specific DNA binding"/>
    <property type="evidence" value="ECO:0007669"/>
    <property type="project" value="InterPro"/>
</dbReference>
<dbReference type="InterPro" id="IPR033896">
    <property type="entry name" value="MEF2-like_N"/>
</dbReference>
<keyword evidence="5" id="KW-0539">Nucleus</keyword>
<evidence type="ECO:0000256" key="5">
    <source>
        <dbReference type="ARBA" id="ARBA00023242"/>
    </source>
</evidence>
<dbReference type="InterPro" id="IPR002100">
    <property type="entry name" value="TF_MADSbox"/>
</dbReference>
<sequence>MVRGKVQMKRIENASSRQVTFSKRRNGLLKKAYELSVLCDAEVALIIFSSKGRLYEFSSSNMQKSIEKYMEFTKDRNNSGIEVEHHMQHIKHEAAFMAKKIELLENSHRKLLGHNLGSCSMDELQEIDNQLETSLKSIRARKVQVFKEETEKLKAKEKFLLDENQRLREKALKEQAQNTADCTEECGGAEVLNVMMKRMEDAWIMNSGLQIRAICFFAFDQICVSSSSLSILGLKIECLRWSVEVFWLQTVEHWSGKAIGLTPYSGISSRYPHHRILRQRLTSSCSNTRQRQESR</sequence>
<dbReference type="PROSITE" id="PS50066">
    <property type="entry name" value="MADS_BOX_2"/>
    <property type="match status" value="1"/>
</dbReference>
<dbReference type="Gene3D" id="3.40.1810.10">
    <property type="entry name" value="Transcription factor, MADS-box"/>
    <property type="match status" value="1"/>
</dbReference>
<evidence type="ECO:0000256" key="6">
    <source>
        <dbReference type="SAM" id="Coils"/>
    </source>
</evidence>
<feature type="domain" description="MADS-box" evidence="7">
    <location>
        <begin position="1"/>
        <end position="61"/>
    </location>
</feature>
<dbReference type="GO" id="GO:0046983">
    <property type="term" value="F:protein dimerization activity"/>
    <property type="evidence" value="ECO:0007669"/>
    <property type="project" value="InterPro"/>
</dbReference>
<dbReference type="AlphaFoldDB" id="A0AAD4PCY3"/>